<dbReference type="STRING" id="28117.BHV66_09905"/>
<feature type="chain" id="PRO_5012841125" evidence="2">
    <location>
        <begin position="20"/>
        <end position="930"/>
    </location>
</feature>
<gene>
    <name evidence="4" type="ORF">BHV66_09905</name>
</gene>
<dbReference type="Pfam" id="PF07715">
    <property type="entry name" value="Plug"/>
    <property type="match status" value="1"/>
</dbReference>
<dbReference type="SUPFAM" id="SSF56935">
    <property type="entry name" value="Porins"/>
    <property type="match status" value="1"/>
</dbReference>
<accession>A0A1Q6F2Y6</accession>
<evidence type="ECO:0000256" key="1">
    <source>
        <dbReference type="ARBA" id="ARBA00022729"/>
    </source>
</evidence>
<organism evidence="4 5">
    <name type="scientific">Alistipes putredinis</name>
    <dbReference type="NCBI Taxonomy" id="28117"/>
    <lineage>
        <taxon>Bacteria</taxon>
        <taxon>Pseudomonadati</taxon>
        <taxon>Bacteroidota</taxon>
        <taxon>Bacteroidia</taxon>
        <taxon>Bacteroidales</taxon>
        <taxon>Rikenellaceae</taxon>
        <taxon>Alistipes</taxon>
    </lineage>
</organism>
<dbReference type="PANTHER" id="PTHR30069">
    <property type="entry name" value="TONB-DEPENDENT OUTER MEMBRANE RECEPTOR"/>
    <property type="match status" value="1"/>
</dbReference>
<proteinExistence type="predicted"/>
<dbReference type="Proteomes" id="UP000187417">
    <property type="component" value="Unassembled WGS sequence"/>
</dbReference>
<dbReference type="GO" id="GO:0009279">
    <property type="term" value="C:cell outer membrane"/>
    <property type="evidence" value="ECO:0007669"/>
    <property type="project" value="TreeGrafter"/>
</dbReference>
<dbReference type="PANTHER" id="PTHR30069:SF29">
    <property type="entry name" value="HEMOGLOBIN AND HEMOGLOBIN-HAPTOGLOBIN-BINDING PROTEIN 1-RELATED"/>
    <property type="match status" value="1"/>
</dbReference>
<feature type="signal peptide" evidence="2">
    <location>
        <begin position="1"/>
        <end position="19"/>
    </location>
</feature>
<dbReference type="GO" id="GO:0044718">
    <property type="term" value="P:siderophore transmembrane transport"/>
    <property type="evidence" value="ECO:0007669"/>
    <property type="project" value="TreeGrafter"/>
</dbReference>
<sequence>MRLLLKYLLFILLPAYTYGQSGRPDAGITFEVTDSLHNPLAYATVALTPMSGGGKAYATTTDEEGRARFTLPANTYNADISYIGYVSQRMEVRPVSGSDMLWTVRLRTSDTQIREVVITATQVRGPVSGVHIGRDAMNHIQPSSFGDLLELLPGGRASDPSFSSSNHIHLREIGTSNSDYQTTSLGVSFVMDGIPMSNDAGMTYNSGTTVGNNISLNRGVDMRTMPTDEIASVEIQQGIPSVEYGDLTSGLIKIKRKEGGRNLEARFKADLGSQLLYVGKGFEWGAPADLLTMNVGATWLNSHDDPRNTRQNYQRATGSWRMKKRWESTSAYRYTLGGSLDYTGSFDRQKSDRDIDEGPAGIPLERYKSSYNNVVAAVNFTAESKGANFFRSFDFSASVSSEFDLIDRWRYRANSGNVPIRTAVEEGVFDMEVLPVRYEATLQVDNKPFYANAKAVALLGADTPLSRNTIRIGAEWNMSKNYGGGLLYDVTRPFTDLMSSHPRRYDALPALHRLSAFLEDNTTITAGEWRIEIMAGLRTTAMANLGSRYTLQGKFHFDPRANLSVTLPAFDMAGDPMRITFAGGAGWHTKTPTLDQLFPEPDYSYYTRLNYFPADDESKRRINVEVFKHDPTNYDLKAARNFKWEVRGNAEWNGYGLSVTYFRENMTSGFRTSTDVLTRTYREYDTGPLKDMEFTGPPQLEWLPYKDKTVFQTVGVKTNGSRTFKQGIEFSLSTRRIRALATKLIVSGAYFKTRYENSEPQYVLTTVQLAEGTPYPYIGLYDQDDNTFHEVCNTNFLLDTQIPKLGLIFSTSFQCQWFSGMKAEWCNPAPTSYLDLQLQEHPFTAESAADGILQHMIHDNVSKEAYLYRLTPFSMNVNLKISKRLYRDRLNIAIFVNRLFTYSPSYRNETNALVRRYSSPYFGMELNFKL</sequence>
<dbReference type="InterPro" id="IPR012910">
    <property type="entry name" value="Plug_dom"/>
</dbReference>
<dbReference type="InterPro" id="IPR039426">
    <property type="entry name" value="TonB-dep_rcpt-like"/>
</dbReference>
<keyword evidence="1 2" id="KW-0732">Signal</keyword>
<feature type="domain" description="TonB-dependent receptor plug" evidence="3">
    <location>
        <begin position="131"/>
        <end position="247"/>
    </location>
</feature>
<dbReference type="Gene3D" id="2.170.130.10">
    <property type="entry name" value="TonB-dependent receptor, plug domain"/>
    <property type="match status" value="1"/>
</dbReference>
<keyword evidence="4" id="KW-0675">Receptor</keyword>
<reference evidence="4 5" key="1">
    <citation type="journal article" date="2016" name="Nat. Biotechnol.">
        <title>Measurement of bacterial replication rates in microbial communities.</title>
        <authorList>
            <person name="Brown C.T."/>
            <person name="Olm M.R."/>
            <person name="Thomas B.C."/>
            <person name="Banfield J.F."/>
        </authorList>
    </citation>
    <scope>NUCLEOTIDE SEQUENCE [LARGE SCALE GENOMIC DNA]</scope>
    <source>
        <strain evidence="4">CAG:67_53_122</strain>
    </source>
</reference>
<dbReference type="InterPro" id="IPR008969">
    <property type="entry name" value="CarboxyPept-like_regulatory"/>
</dbReference>
<dbReference type="RefSeq" id="WP_217727188.1">
    <property type="nucleotide sequence ID" value="NZ_DBGBAQ010000092.1"/>
</dbReference>
<name>A0A1Q6F2Y6_9BACT</name>
<evidence type="ECO:0000259" key="3">
    <source>
        <dbReference type="Pfam" id="PF07715"/>
    </source>
</evidence>
<dbReference type="EMBL" id="MNQH01000043">
    <property type="protein sequence ID" value="OKY93176.1"/>
    <property type="molecule type" value="Genomic_DNA"/>
</dbReference>
<evidence type="ECO:0000313" key="5">
    <source>
        <dbReference type="Proteomes" id="UP000187417"/>
    </source>
</evidence>
<evidence type="ECO:0000256" key="2">
    <source>
        <dbReference type="SAM" id="SignalP"/>
    </source>
</evidence>
<dbReference type="SUPFAM" id="SSF49464">
    <property type="entry name" value="Carboxypeptidase regulatory domain-like"/>
    <property type="match status" value="1"/>
</dbReference>
<dbReference type="InterPro" id="IPR037066">
    <property type="entry name" value="Plug_dom_sf"/>
</dbReference>
<protein>
    <submittedName>
        <fullName evidence="4">TonB-dependent receptor</fullName>
    </submittedName>
</protein>
<dbReference type="Gene3D" id="2.60.40.1120">
    <property type="entry name" value="Carboxypeptidase-like, regulatory domain"/>
    <property type="match status" value="1"/>
</dbReference>
<dbReference type="Pfam" id="PF13620">
    <property type="entry name" value="CarboxypepD_reg"/>
    <property type="match status" value="1"/>
</dbReference>
<evidence type="ECO:0000313" key="4">
    <source>
        <dbReference type="EMBL" id="OKY93176.1"/>
    </source>
</evidence>
<dbReference type="GO" id="GO:0015344">
    <property type="term" value="F:siderophore uptake transmembrane transporter activity"/>
    <property type="evidence" value="ECO:0007669"/>
    <property type="project" value="TreeGrafter"/>
</dbReference>
<comment type="caution">
    <text evidence="4">The sequence shown here is derived from an EMBL/GenBank/DDBJ whole genome shotgun (WGS) entry which is preliminary data.</text>
</comment>
<dbReference type="AlphaFoldDB" id="A0A1Q6F2Y6"/>